<dbReference type="AlphaFoldDB" id="A0A6G1IG83"/>
<keyword evidence="1" id="KW-0812">Transmembrane</keyword>
<keyword evidence="3" id="KW-1185">Reference proteome</keyword>
<protein>
    <submittedName>
        <fullName evidence="2">Uncharacterized protein</fullName>
    </submittedName>
</protein>
<reference evidence="2" key="1">
    <citation type="journal article" date="2020" name="Stud. Mycol.">
        <title>101 Dothideomycetes genomes: a test case for predicting lifestyles and emergence of pathogens.</title>
        <authorList>
            <person name="Haridas S."/>
            <person name="Albert R."/>
            <person name="Binder M."/>
            <person name="Bloem J."/>
            <person name="Labutti K."/>
            <person name="Salamov A."/>
            <person name="Andreopoulos B."/>
            <person name="Baker S."/>
            <person name="Barry K."/>
            <person name="Bills G."/>
            <person name="Bluhm B."/>
            <person name="Cannon C."/>
            <person name="Castanera R."/>
            <person name="Culley D."/>
            <person name="Daum C."/>
            <person name="Ezra D."/>
            <person name="Gonzalez J."/>
            <person name="Henrissat B."/>
            <person name="Kuo A."/>
            <person name="Liang C."/>
            <person name="Lipzen A."/>
            <person name="Lutzoni F."/>
            <person name="Magnuson J."/>
            <person name="Mondo S."/>
            <person name="Nolan M."/>
            <person name="Ohm R."/>
            <person name="Pangilinan J."/>
            <person name="Park H.-J."/>
            <person name="Ramirez L."/>
            <person name="Alfaro M."/>
            <person name="Sun H."/>
            <person name="Tritt A."/>
            <person name="Yoshinaga Y."/>
            <person name="Zwiers L.-H."/>
            <person name="Turgeon B."/>
            <person name="Goodwin S."/>
            <person name="Spatafora J."/>
            <person name="Crous P."/>
            <person name="Grigoriev I."/>
        </authorList>
    </citation>
    <scope>NUCLEOTIDE SEQUENCE</scope>
    <source>
        <strain evidence="2">CBS 122367</strain>
    </source>
</reference>
<sequence length="221" mass="24366">MDDRLDIRQRRALATSYSYPDSDSASPDIINNHSAQISCSPFPTLTSRWRARRMNAQLPLRLGMRLVEIALMALAMFLLPSLIQYFVRSLDELYEVVGRRARSPFAGITGSKVLVGTLVFVICHVVLVRLGYVAFVGDEGGEEKDKASEGILRTDAGMQRRGTRAPWSRILGRILLPSYLVLALLLYFYRVASSLLWPTFAAANTAGEQGAAAPPSTKSTS</sequence>
<evidence type="ECO:0000313" key="2">
    <source>
        <dbReference type="EMBL" id="KAF2676909.1"/>
    </source>
</evidence>
<feature type="transmembrane region" description="Helical" evidence="1">
    <location>
        <begin position="113"/>
        <end position="136"/>
    </location>
</feature>
<proteinExistence type="predicted"/>
<evidence type="ECO:0000313" key="3">
    <source>
        <dbReference type="Proteomes" id="UP000799291"/>
    </source>
</evidence>
<keyword evidence="1" id="KW-1133">Transmembrane helix</keyword>
<dbReference type="Proteomes" id="UP000799291">
    <property type="component" value="Unassembled WGS sequence"/>
</dbReference>
<name>A0A6G1IG83_9PLEO</name>
<feature type="transmembrane region" description="Helical" evidence="1">
    <location>
        <begin position="62"/>
        <end position="87"/>
    </location>
</feature>
<dbReference type="EMBL" id="MU005628">
    <property type="protein sequence ID" value="KAF2676909.1"/>
    <property type="molecule type" value="Genomic_DNA"/>
</dbReference>
<organism evidence="2 3">
    <name type="scientific">Lentithecium fluviatile CBS 122367</name>
    <dbReference type="NCBI Taxonomy" id="1168545"/>
    <lineage>
        <taxon>Eukaryota</taxon>
        <taxon>Fungi</taxon>
        <taxon>Dikarya</taxon>
        <taxon>Ascomycota</taxon>
        <taxon>Pezizomycotina</taxon>
        <taxon>Dothideomycetes</taxon>
        <taxon>Pleosporomycetidae</taxon>
        <taxon>Pleosporales</taxon>
        <taxon>Massarineae</taxon>
        <taxon>Lentitheciaceae</taxon>
        <taxon>Lentithecium</taxon>
    </lineage>
</organism>
<keyword evidence="1" id="KW-0472">Membrane</keyword>
<feature type="transmembrane region" description="Helical" evidence="1">
    <location>
        <begin position="170"/>
        <end position="189"/>
    </location>
</feature>
<dbReference type="OrthoDB" id="3792161at2759"/>
<evidence type="ECO:0000256" key="1">
    <source>
        <dbReference type="SAM" id="Phobius"/>
    </source>
</evidence>
<gene>
    <name evidence="2" type="ORF">K458DRAFT_424403</name>
</gene>
<accession>A0A6G1IG83</accession>